<protein>
    <submittedName>
        <fullName evidence="2">Uncharacterized protein</fullName>
    </submittedName>
</protein>
<dbReference type="Proteomes" id="UP001365542">
    <property type="component" value="Unassembled WGS sequence"/>
</dbReference>
<keyword evidence="1" id="KW-0732">Signal</keyword>
<dbReference type="EMBL" id="JAVHJO010000010">
    <property type="protein sequence ID" value="KAK6535615.1"/>
    <property type="molecule type" value="Genomic_DNA"/>
</dbReference>
<reference evidence="2 3" key="1">
    <citation type="submission" date="2019-10" db="EMBL/GenBank/DDBJ databases">
        <authorList>
            <person name="Palmer J.M."/>
        </authorList>
    </citation>
    <scope>NUCLEOTIDE SEQUENCE [LARGE SCALE GENOMIC DNA]</scope>
    <source>
        <strain evidence="2 3">TWF694</strain>
    </source>
</reference>
<accession>A0AAV9XAM9</accession>
<evidence type="ECO:0000313" key="3">
    <source>
        <dbReference type="Proteomes" id="UP001365542"/>
    </source>
</evidence>
<comment type="caution">
    <text evidence="2">The sequence shown here is derived from an EMBL/GenBank/DDBJ whole genome shotgun (WGS) entry which is preliminary data.</text>
</comment>
<dbReference type="AlphaFoldDB" id="A0AAV9XAM9"/>
<proteinExistence type="predicted"/>
<feature type="signal peptide" evidence="1">
    <location>
        <begin position="1"/>
        <end position="18"/>
    </location>
</feature>
<evidence type="ECO:0000256" key="1">
    <source>
        <dbReference type="SAM" id="SignalP"/>
    </source>
</evidence>
<feature type="chain" id="PRO_5043642629" evidence="1">
    <location>
        <begin position="19"/>
        <end position="197"/>
    </location>
</feature>
<evidence type="ECO:0000313" key="2">
    <source>
        <dbReference type="EMBL" id="KAK6535615.1"/>
    </source>
</evidence>
<keyword evidence="3" id="KW-1185">Reference proteome</keyword>
<gene>
    <name evidence="2" type="ORF">TWF694_002070</name>
</gene>
<organism evidence="2 3">
    <name type="scientific">Orbilia ellipsospora</name>
    <dbReference type="NCBI Taxonomy" id="2528407"/>
    <lineage>
        <taxon>Eukaryota</taxon>
        <taxon>Fungi</taxon>
        <taxon>Dikarya</taxon>
        <taxon>Ascomycota</taxon>
        <taxon>Pezizomycotina</taxon>
        <taxon>Orbiliomycetes</taxon>
        <taxon>Orbiliales</taxon>
        <taxon>Orbiliaceae</taxon>
        <taxon>Orbilia</taxon>
    </lineage>
</organism>
<sequence length="197" mass="21968">MRFSTIITSLAAVAAVASNPATSPAQTEGTPIGVVKLKDIDPNAPNGDLIVGKVWSLPNITSTSKPEPAKARLHKRYIHSCYNTANWVSQDYLYLAKNAVCNWIQDNNQVSYGNGVKVEWEHYEEDGVWYHLVNQAGVQVKTYWSIWAAPYDAWSWDKCFNTLFEIVWLCPGSNPDTAGGILTDYNGWDAILEIDNL</sequence>
<name>A0AAV9XAM9_9PEZI</name>